<reference evidence="4 5" key="1">
    <citation type="submission" date="2023-11" db="EMBL/GenBank/DDBJ databases">
        <title>Novel species in genus Nocardioides.</title>
        <authorList>
            <person name="Zhou H."/>
        </authorList>
    </citation>
    <scope>NUCLEOTIDE SEQUENCE [LARGE SCALE GENOMIC DNA]</scope>
    <source>
        <strain evidence="4 5">S-58</strain>
    </source>
</reference>
<dbReference type="CDD" id="cd04301">
    <property type="entry name" value="NAT_SF"/>
    <property type="match status" value="1"/>
</dbReference>
<dbReference type="InterPro" id="IPR000182">
    <property type="entry name" value="GNAT_dom"/>
</dbReference>
<dbReference type="PANTHER" id="PTHR43877:SF2">
    <property type="entry name" value="AMINOALKYLPHOSPHONATE N-ACETYLTRANSFERASE-RELATED"/>
    <property type="match status" value="1"/>
</dbReference>
<keyword evidence="5" id="KW-1185">Reference proteome</keyword>
<evidence type="ECO:0000256" key="1">
    <source>
        <dbReference type="ARBA" id="ARBA00022679"/>
    </source>
</evidence>
<keyword evidence="1" id="KW-0808">Transferase</keyword>
<name>A0ABU5KG40_9ACTN</name>
<proteinExistence type="predicted"/>
<dbReference type="Proteomes" id="UP001291999">
    <property type="component" value="Unassembled WGS sequence"/>
</dbReference>
<dbReference type="Pfam" id="PF00583">
    <property type="entry name" value="Acetyltransf_1"/>
    <property type="match status" value="1"/>
</dbReference>
<evidence type="ECO:0000256" key="2">
    <source>
        <dbReference type="ARBA" id="ARBA00023315"/>
    </source>
</evidence>
<feature type="domain" description="N-acetyltransferase" evidence="3">
    <location>
        <begin position="5"/>
        <end position="159"/>
    </location>
</feature>
<dbReference type="EMBL" id="JAXQPW010000008">
    <property type="protein sequence ID" value="MDZ5663931.1"/>
    <property type="molecule type" value="Genomic_DNA"/>
</dbReference>
<dbReference type="SUPFAM" id="SSF55729">
    <property type="entry name" value="Acyl-CoA N-acyltransferases (Nat)"/>
    <property type="match status" value="1"/>
</dbReference>
<dbReference type="Gene3D" id="3.40.630.30">
    <property type="match status" value="1"/>
</dbReference>
<dbReference type="PANTHER" id="PTHR43877">
    <property type="entry name" value="AMINOALKYLPHOSPHONATE N-ACETYLTRANSFERASE-RELATED-RELATED"/>
    <property type="match status" value="1"/>
</dbReference>
<accession>A0ABU5KG40</accession>
<gene>
    <name evidence="4" type="ORF">SFC79_19295</name>
</gene>
<keyword evidence="2" id="KW-0012">Acyltransferase</keyword>
<protein>
    <submittedName>
        <fullName evidence="4">GNAT family N-acetyltransferase</fullName>
    </submittedName>
</protein>
<evidence type="ECO:0000313" key="4">
    <source>
        <dbReference type="EMBL" id="MDZ5663931.1"/>
    </source>
</evidence>
<organism evidence="4 5">
    <name type="scientific">Nocardioides renjunii</name>
    <dbReference type="NCBI Taxonomy" id="3095075"/>
    <lineage>
        <taxon>Bacteria</taxon>
        <taxon>Bacillati</taxon>
        <taxon>Actinomycetota</taxon>
        <taxon>Actinomycetes</taxon>
        <taxon>Propionibacteriales</taxon>
        <taxon>Nocardioidaceae</taxon>
        <taxon>Nocardioides</taxon>
    </lineage>
</organism>
<dbReference type="PROSITE" id="PS51186">
    <property type="entry name" value="GNAT"/>
    <property type="match status" value="1"/>
</dbReference>
<evidence type="ECO:0000259" key="3">
    <source>
        <dbReference type="PROSITE" id="PS51186"/>
    </source>
</evidence>
<sequence length="159" mass="17146">MAERIRLRPMTPEEYAAYRARSEHEYAAEMAASGQLDADAAAKRAAVQLAELLPDGLSSPGMHLWTALDGDTGDAVGVGWIEVRRRAAGVSAWIYDVEVVAGRRGEGLGRALMDALHEASRDLGATTIGLNVFGHNTTAMRLYDSLGYGVTAQQMKRDL</sequence>
<dbReference type="InterPro" id="IPR016181">
    <property type="entry name" value="Acyl_CoA_acyltransferase"/>
</dbReference>
<evidence type="ECO:0000313" key="5">
    <source>
        <dbReference type="Proteomes" id="UP001291999"/>
    </source>
</evidence>
<dbReference type="RefSeq" id="WP_322425570.1">
    <property type="nucleotide sequence ID" value="NZ_JAXQPW010000008.1"/>
</dbReference>
<dbReference type="InterPro" id="IPR050832">
    <property type="entry name" value="Bact_Acetyltransf"/>
</dbReference>
<comment type="caution">
    <text evidence="4">The sequence shown here is derived from an EMBL/GenBank/DDBJ whole genome shotgun (WGS) entry which is preliminary data.</text>
</comment>